<dbReference type="GeneID" id="11533781"/>
<dbReference type="InterPro" id="IPR020605">
    <property type="entry name" value="Octanoyltransferase_CS"/>
</dbReference>
<comment type="similarity">
    <text evidence="2 5">Belongs to the LipB family.</text>
</comment>
<evidence type="ECO:0000313" key="9">
    <source>
        <dbReference type="EMBL" id="CCE62381.1"/>
    </source>
</evidence>
<comment type="function">
    <text evidence="5">Catalyzes the transfer of endogenously produced octanoic acid from octanoyl-acyl-carrier-protein onto the lipoyl domains of lipoate-dependent enzymes. Lipoyl-ACP can also act as a substrate although octanoyl-ACP is likely to be the physiological substrate.</text>
</comment>
<evidence type="ECO:0000259" key="8">
    <source>
        <dbReference type="PROSITE" id="PS51733"/>
    </source>
</evidence>
<dbReference type="PROSITE" id="PS51733">
    <property type="entry name" value="BPL_LPL_CATALYTIC"/>
    <property type="match status" value="1"/>
</dbReference>
<evidence type="ECO:0000256" key="3">
    <source>
        <dbReference type="ARBA" id="ARBA00022679"/>
    </source>
</evidence>
<keyword evidence="10" id="KW-1185">Reference proteome</keyword>
<dbReference type="SUPFAM" id="SSF55681">
    <property type="entry name" value="Class II aaRS and biotin synthetases"/>
    <property type="match status" value="1"/>
</dbReference>
<dbReference type="InterPro" id="IPR000544">
    <property type="entry name" value="Octanoyltransferase"/>
</dbReference>
<dbReference type="Gene3D" id="3.30.930.10">
    <property type="entry name" value="Bira Bifunctional Protein, Domain 2"/>
    <property type="match status" value="1"/>
</dbReference>
<sequence>MFPVLLNLRVPTNGPQIQKHFLRAVGSTFKPKTTPIDESSKVLKHLHFTKTMDFEKGLDIQEKFVAAQLDMKKLKAKIKRKIFEVEQNHNGAPLNVFERSMLDNILTMKPNPTILTFEFWPVYSGGKRIKKTITDKQIKKYEEFVPTSEIDNPAPKFVQTERGGQITFHGPGQIVAYIILDLKTFNKFSVKDHVSAIQGAVSNSMLKINKEDGNPLALETKTNCDTGVWTTKDEKLASIGIHVRRSITSHGVCINVDPDLSYLNNFEMCGLPNKKATSIYQERPGTDLSVQDVAKSFVNEYAKILDIDTVERIDLDNIEID</sequence>
<dbReference type="OrthoDB" id="19908at2759"/>
<dbReference type="OMA" id="FEMCGLP"/>
<dbReference type="InterPro" id="IPR004143">
    <property type="entry name" value="BPL_LPL_catalytic"/>
</dbReference>
<evidence type="ECO:0000313" key="10">
    <source>
        <dbReference type="Proteomes" id="UP000005666"/>
    </source>
</evidence>
<dbReference type="UniPathway" id="UPA00538">
    <property type="reaction ID" value="UER00592"/>
</dbReference>
<dbReference type="GO" id="GO:0033819">
    <property type="term" value="F:lipoyl(octanoyl) transferase activity"/>
    <property type="evidence" value="ECO:0007669"/>
    <property type="project" value="UniProtKB-EC"/>
</dbReference>
<dbReference type="PANTHER" id="PTHR10993:SF7">
    <property type="entry name" value="LIPOYLTRANSFERASE 2, MITOCHONDRIAL-RELATED"/>
    <property type="match status" value="1"/>
</dbReference>
<dbReference type="RefSeq" id="XP_003684815.1">
    <property type="nucleotide sequence ID" value="XM_003684767.1"/>
</dbReference>
<accession>G8BRK5</accession>
<dbReference type="GO" id="GO:0016874">
    <property type="term" value="F:ligase activity"/>
    <property type="evidence" value="ECO:0007669"/>
    <property type="project" value="EnsemblFungi"/>
</dbReference>
<gene>
    <name evidence="9" type="primary">TPHA0C02280</name>
    <name evidence="9" type="ordered locus">TPHA_0C02280</name>
</gene>
<keyword evidence="4 5" id="KW-0012">Acyltransferase</keyword>
<dbReference type="Pfam" id="PF21948">
    <property type="entry name" value="LplA-B_cat"/>
    <property type="match status" value="1"/>
</dbReference>
<dbReference type="InterPro" id="IPR045864">
    <property type="entry name" value="aa-tRNA-synth_II/BPL/LPL"/>
</dbReference>
<evidence type="ECO:0000256" key="7">
    <source>
        <dbReference type="PIRSR" id="PIRSR016262-3"/>
    </source>
</evidence>
<evidence type="ECO:0000256" key="6">
    <source>
        <dbReference type="PIRSR" id="PIRSR016262-1"/>
    </source>
</evidence>
<dbReference type="AlphaFoldDB" id="G8BRK5"/>
<dbReference type="EC" id="2.3.1.181" evidence="5"/>
<proteinExistence type="inferred from homology"/>
<organism evidence="9 10">
    <name type="scientific">Tetrapisispora phaffii (strain ATCC 24235 / CBS 4417 / NBRC 1672 / NRRL Y-8282 / UCD 70-5)</name>
    <name type="common">Yeast</name>
    <name type="synonym">Fabospora phaffii</name>
    <dbReference type="NCBI Taxonomy" id="1071381"/>
    <lineage>
        <taxon>Eukaryota</taxon>
        <taxon>Fungi</taxon>
        <taxon>Dikarya</taxon>
        <taxon>Ascomycota</taxon>
        <taxon>Saccharomycotina</taxon>
        <taxon>Saccharomycetes</taxon>
        <taxon>Saccharomycetales</taxon>
        <taxon>Saccharomycetaceae</taxon>
        <taxon>Tetrapisispora</taxon>
    </lineage>
</organism>
<name>G8BRK5_TETPH</name>
<dbReference type="EMBL" id="HE612858">
    <property type="protein sequence ID" value="CCE62381.1"/>
    <property type="molecule type" value="Genomic_DNA"/>
</dbReference>
<dbReference type="PIRSF" id="PIRSF016262">
    <property type="entry name" value="LPLase"/>
    <property type="match status" value="1"/>
</dbReference>
<comment type="catalytic activity">
    <reaction evidence="5">
        <text>octanoyl-[ACP] + L-lysyl-[protein] = N(6)-octanoyl-L-lysyl-[protein] + holo-[ACP] + H(+)</text>
        <dbReference type="Rhea" id="RHEA:17665"/>
        <dbReference type="Rhea" id="RHEA-COMP:9636"/>
        <dbReference type="Rhea" id="RHEA-COMP:9685"/>
        <dbReference type="Rhea" id="RHEA-COMP:9752"/>
        <dbReference type="Rhea" id="RHEA-COMP:9928"/>
        <dbReference type="ChEBI" id="CHEBI:15378"/>
        <dbReference type="ChEBI" id="CHEBI:29969"/>
        <dbReference type="ChEBI" id="CHEBI:64479"/>
        <dbReference type="ChEBI" id="CHEBI:78463"/>
        <dbReference type="ChEBI" id="CHEBI:78809"/>
        <dbReference type="EC" id="2.3.1.181"/>
    </reaction>
</comment>
<keyword evidence="3 5" id="KW-0808">Transferase</keyword>
<dbReference type="HOGENOM" id="CLU_035168_0_1_1"/>
<evidence type="ECO:0000256" key="1">
    <source>
        <dbReference type="ARBA" id="ARBA00004821"/>
    </source>
</evidence>
<evidence type="ECO:0000256" key="5">
    <source>
        <dbReference type="PIRNR" id="PIRNR016262"/>
    </source>
</evidence>
<comment type="pathway">
    <text evidence="1 5">Protein modification; protein lipoylation via endogenous pathway; protein N(6)-(lipoyl)lysine from octanoyl-[acyl-carrier-protein]: step 1/2.</text>
</comment>
<feature type="active site" description="Acyl-thioester intermediate" evidence="6">
    <location>
        <position position="269"/>
    </location>
</feature>
<dbReference type="Proteomes" id="UP000005666">
    <property type="component" value="Chromosome 3"/>
</dbReference>
<dbReference type="PANTHER" id="PTHR10993">
    <property type="entry name" value="OCTANOYLTRANSFERASE"/>
    <property type="match status" value="1"/>
</dbReference>
<dbReference type="KEGG" id="tpf:TPHA_0C02280"/>
<dbReference type="NCBIfam" id="TIGR00214">
    <property type="entry name" value="lipB"/>
    <property type="match status" value="1"/>
</dbReference>
<evidence type="ECO:0000256" key="2">
    <source>
        <dbReference type="ARBA" id="ARBA00007907"/>
    </source>
</evidence>
<dbReference type="GO" id="GO:0009249">
    <property type="term" value="P:protein lipoylation"/>
    <property type="evidence" value="ECO:0007669"/>
    <property type="project" value="EnsemblFungi"/>
</dbReference>
<dbReference type="STRING" id="1071381.G8BRK5"/>
<feature type="site" description="Lowers pKa of active site Cys" evidence="7">
    <location>
        <position position="235"/>
    </location>
</feature>
<evidence type="ECO:0000256" key="4">
    <source>
        <dbReference type="ARBA" id="ARBA00023315"/>
    </source>
</evidence>
<feature type="domain" description="BPL/LPL catalytic" evidence="8">
    <location>
        <begin position="108"/>
        <end position="309"/>
    </location>
</feature>
<dbReference type="PROSITE" id="PS01313">
    <property type="entry name" value="LIPB"/>
    <property type="match status" value="1"/>
</dbReference>
<dbReference type="eggNOG" id="KOG0325">
    <property type="taxonomic scope" value="Eukaryota"/>
</dbReference>
<protein>
    <recommendedName>
        <fullName evidence="5">Octanoyltransferase</fullName>
        <ecNumber evidence="5">2.3.1.181</ecNumber>
    </recommendedName>
</protein>
<reference evidence="9 10" key="1">
    <citation type="journal article" date="2011" name="Proc. Natl. Acad. Sci. U.S.A.">
        <title>Evolutionary erosion of yeast sex chromosomes by mating-type switching accidents.</title>
        <authorList>
            <person name="Gordon J.L."/>
            <person name="Armisen D."/>
            <person name="Proux-Wera E."/>
            <person name="Oheigeartaigh S.S."/>
            <person name="Byrne K.P."/>
            <person name="Wolfe K.H."/>
        </authorList>
    </citation>
    <scope>NUCLEOTIDE SEQUENCE [LARGE SCALE GENOMIC DNA]</scope>
    <source>
        <strain evidence="10">ATCC 24235 / CBS 4417 / NBRC 1672 / NRRL Y-8282 / UCD 70-5</strain>
    </source>
</reference>